<dbReference type="EMBL" id="JADEXP010000186">
    <property type="protein sequence ID" value="MBE9068635.1"/>
    <property type="molecule type" value="Genomic_DNA"/>
</dbReference>
<proteinExistence type="predicted"/>
<dbReference type="RefSeq" id="WP_193994573.1">
    <property type="nucleotide sequence ID" value="NZ_JADEXP010000186.1"/>
</dbReference>
<evidence type="ECO:0000313" key="3">
    <source>
        <dbReference type="Proteomes" id="UP000615026"/>
    </source>
</evidence>
<evidence type="ECO:0000313" key="2">
    <source>
        <dbReference type="EMBL" id="MBE9068635.1"/>
    </source>
</evidence>
<accession>A0A928ZWA7</accession>
<reference evidence="2" key="1">
    <citation type="submission" date="2020-10" db="EMBL/GenBank/DDBJ databases">
        <authorList>
            <person name="Castelo-Branco R."/>
            <person name="Eusebio N."/>
            <person name="Adriana R."/>
            <person name="Vieira A."/>
            <person name="Brugerolle De Fraissinette N."/>
            <person name="Rezende De Castro R."/>
            <person name="Schneider M.P."/>
            <person name="Vasconcelos V."/>
            <person name="Leao P.N."/>
        </authorList>
    </citation>
    <scope>NUCLEOTIDE SEQUENCE</scope>
    <source>
        <strain evidence="2">LEGE 11479</strain>
    </source>
</reference>
<sequence>MSSVQTGQLISLLINNVLMVLIVVAVALAAWLRWHWMQAAVGKVTHLSRRRCRWAYVSFVLTAVALLEMLASLGILALRSLVVLNALVIGAMGLFLLSVLTLFLALGIWFIDLCLEFSALPIPRRTRLSHRLHAPPVPLLPAMTARVNPPRRRVQRRQRLNQ</sequence>
<keyword evidence="1" id="KW-1133">Transmembrane helix</keyword>
<feature type="transmembrane region" description="Helical" evidence="1">
    <location>
        <begin position="12"/>
        <end position="34"/>
    </location>
</feature>
<keyword evidence="3" id="KW-1185">Reference proteome</keyword>
<dbReference type="Proteomes" id="UP000615026">
    <property type="component" value="Unassembled WGS sequence"/>
</dbReference>
<dbReference type="AlphaFoldDB" id="A0A928ZWA7"/>
<name>A0A928ZWA7_LEPEC</name>
<evidence type="ECO:0000256" key="1">
    <source>
        <dbReference type="SAM" id="Phobius"/>
    </source>
</evidence>
<organism evidence="2 3">
    <name type="scientific">Leptolyngbya cf. ectocarpi LEGE 11479</name>
    <dbReference type="NCBI Taxonomy" id="1828722"/>
    <lineage>
        <taxon>Bacteria</taxon>
        <taxon>Bacillati</taxon>
        <taxon>Cyanobacteriota</taxon>
        <taxon>Cyanophyceae</taxon>
        <taxon>Leptolyngbyales</taxon>
        <taxon>Leptolyngbyaceae</taxon>
        <taxon>Leptolyngbya group</taxon>
        <taxon>Leptolyngbya</taxon>
    </lineage>
</organism>
<keyword evidence="1" id="KW-0812">Transmembrane</keyword>
<feature type="transmembrane region" description="Helical" evidence="1">
    <location>
        <begin position="54"/>
        <end position="76"/>
    </location>
</feature>
<comment type="caution">
    <text evidence="2">The sequence shown here is derived from an EMBL/GenBank/DDBJ whole genome shotgun (WGS) entry which is preliminary data.</text>
</comment>
<feature type="transmembrane region" description="Helical" evidence="1">
    <location>
        <begin position="82"/>
        <end position="115"/>
    </location>
</feature>
<gene>
    <name evidence="2" type="ORF">IQ260_18480</name>
</gene>
<keyword evidence="1" id="KW-0472">Membrane</keyword>
<protein>
    <submittedName>
        <fullName evidence="2">Uncharacterized protein</fullName>
    </submittedName>
</protein>